<evidence type="ECO:0000313" key="3">
    <source>
        <dbReference type="Proteomes" id="UP001165121"/>
    </source>
</evidence>
<dbReference type="EMBL" id="BSXT01018887">
    <property type="protein sequence ID" value="GMG15549.1"/>
    <property type="molecule type" value="Genomic_DNA"/>
</dbReference>
<dbReference type="Proteomes" id="UP001165121">
    <property type="component" value="Unassembled WGS sequence"/>
</dbReference>
<dbReference type="OrthoDB" id="102808at2759"/>
<gene>
    <name evidence="2" type="ORF">Pfra01_002948300</name>
</gene>
<accession>A0A9W6YMF0</accession>
<keyword evidence="3" id="KW-1185">Reference proteome</keyword>
<dbReference type="AlphaFoldDB" id="A0A9W6YMF0"/>
<proteinExistence type="predicted"/>
<organism evidence="2 3">
    <name type="scientific">Phytophthora fragariaefolia</name>
    <dbReference type="NCBI Taxonomy" id="1490495"/>
    <lineage>
        <taxon>Eukaryota</taxon>
        <taxon>Sar</taxon>
        <taxon>Stramenopiles</taxon>
        <taxon>Oomycota</taxon>
        <taxon>Peronosporomycetes</taxon>
        <taxon>Peronosporales</taxon>
        <taxon>Peronosporaceae</taxon>
        <taxon>Phytophthora</taxon>
    </lineage>
</organism>
<protein>
    <submittedName>
        <fullName evidence="2">Unnamed protein product</fullName>
    </submittedName>
</protein>
<feature type="region of interest" description="Disordered" evidence="1">
    <location>
        <begin position="1"/>
        <end position="26"/>
    </location>
</feature>
<evidence type="ECO:0000256" key="1">
    <source>
        <dbReference type="SAM" id="MobiDB-lite"/>
    </source>
</evidence>
<sequence length="200" mass="19700">MSKMEAGTCTSVGAGNTPAPSVGSGRVRDPNAGVHCPVEAVCIVEATSEVVELPLVAAANCRTAADIDVSGVGALDVASSVLVAADNERDSRTPPDVVAALLGSEMAAAESLDAGGSALDVVGTLVELAILVDATSGLLMPLCAVLEVVMGPTGAPRAARASEEETGGCVVAALLSDMILGTARLNRECGRGPGCGVAEC</sequence>
<reference evidence="2" key="1">
    <citation type="submission" date="2023-04" db="EMBL/GenBank/DDBJ databases">
        <title>Phytophthora fragariaefolia NBRC 109709.</title>
        <authorList>
            <person name="Ichikawa N."/>
            <person name="Sato H."/>
            <person name="Tonouchi N."/>
        </authorList>
    </citation>
    <scope>NUCLEOTIDE SEQUENCE</scope>
    <source>
        <strain evidence="2">NBRC 109709</strain>
    </source>
</reference>
<name>A0A9W6YMF0_9STRA</name>
<comment type="caution">
    <text evidence="2">The sequence shown here is derived from an EMBL/GenBank/DDBJ whole genome shotgun (WGS) entry which is preliminary data.</text>
</comment>
<evidence type="ECO:0000313" key="2">
    <source>
        <dbReference type="EMBL" id="GMG15549.1"/>
    </source>
</evidence>